<evidence type="ECO:0000256" key="5">
    <source>
        <dbReference type="ARBA" id="ARBA00023136"/>
    </source>
</evidence>
<dbReference type="Pfam" id="PF01594">
    <property type="entry name" value="AI-2E_transport"/>
    <property type="match status" value="1"/>
</dbReference>
<keyword evidence="4 6" id="KW-1133">Transmembrane helix</keyword>
<reference evidence="7" key="1">
    <citation type="submission" date="2021-02" db="EMBL/GenBank/DDBJ databases">
        <authorList>
            <person name="Dougan E. K."/>
            <person name="Rhodes N."/>
            <person name="Thang M."/>
            <person name="Chan C."/>
        </authorList>
    </citation>
    <scope>NUCLEOTIDE SEQUENCE</scope>
</reference>
<dbReference type="InterPro" id="IPR002549">
    <property type="entry name" value="AI-2E-like"/>
</dbReference>
<dbReference type="GO" id="GO:0016020">
    <property type="term" value="C:membrane"/>
    <property type="evidence" value="ECO:0007669"/>
    <property type="project" value="UniProtKB-SubCell"/>
</dbReference>
<protein>
    <submittedName>
        <fullName evidence="7">Uncharacterized protein</fullName>
    </submittedName>
</protein>
<comment type="caution">
    <text evidence="7">The sequence shown here is derived from an EMBL/GenBank/DDBJ whole genome shotgun (WGS) entry which is preliminary data.</text>
</comment>
<dbReference type="EMBL" id="CAJNNW010035002">
    <property type="protein sequence ID" value="CAE8725136.1"/>
    <property type="molecule type" value="Genomic_DNA"/>
</dbReference>
<feature type="non-terminal residue" evidence="7">
    <location>
        <position position="148"/>
    </location>
</feature>
<dbReference type="AlphaFoldDB" id="A0A813LEN6"/>
<accession>A0A813LEN6</accession>
<comment type="subcellular location">
    <subcellularLocation>
        <location evidence="1">Membrane</location>
        <topology evidence="1">Multi-pass membrane protein</topology>
    </subcellularLocation>
</comment>
<dbReference type="Proteomes" id="UP000626109">
    <property type="component" value="Unassembled WGS sequence"/>
</dbReference>
<organism evidence="7 8">
    <name type="scientific">Polarella glacialis</name>
    <name type="common">Dinoflagellate</name>
    <dbReference type="NCBI Taxonomy" id="89957"/>
    <lineage>
        <taxon>Eukaryota</taxon>
        <taxon>Sar</taxon>
        <taxon>Alveolata</taxon>
        <taxon>Dinophyceae</taxon>
        <taxon>Suessiales</taxon>
        <taxon>Suessiaceae</taxon>
        <taxon>Polarella</taxon>
    </lineage>
</organism>
<feature type="transmembrane region" description="Helical" evidence="6">
    <location>
        <begin position="31"/>
        <end position="54"/>
    </location>
</feature>
<evidence type="ECO:0000313" key="8">
    <source>
        <dbReference type="Proteomes" id="UP000626109"/>
    </source>
</evidence>
<evidence type="ECO:0000256" key="4">
    <source>
        <dbReference type="ARBA" id="ARBA00022989"/>
    </source>
</evidence>
<comment type="similarity">
    <text evidence="2">Belongs to the autoinducer-2 exporter (AI-2E) (TC 2.A.86) family.</text>
</comment>
<feature type="transmembrane region" description="Helical" evidence="6">
    <location>
        <begin position="6"/>
        <end position="24"/>
    </location>
</feature>
<sequence>ANFLPGIGSFAASVLPCILAIIDVRKTPTQVLVAFLMQMTVHFCIDFVIEPVFFGISVEIHSVIVILGIWFFYQVWGVPGMLLSVPLLAVVRIMMKSMRNAKSGGGEDADTILFLDGLFAGRWMSNGGEQHADALELELAEFSGNFKG</sequence>
<evidence type="ECO:0000256" key="6">
    <source>
        <dbReference type="SAM" id="Phobius"/>
    </source>
</evidence>
<gene>
    <name evidence="7" type="ORF">PGLA2088_LOCUS43992</name>
</gene>
<evidence type="ECO:0000313" key="7">
    <source>
        <dbReference type="EMBL" id="CAE8725136.1"/>
    </source>
</evidence>
<keyword evidence="5 6" id="KW-0472">Membrane</keyword>
<proteinExistence type="inferred from homology"/>
<keyword evidence="3 6" id="KW-0812">Transmembrane</keyword>
<evidence type="ECO:0000256" key="2">
    <source>
        <dbReference type="ARBA" id="ARBA00009773"/>
    </source>
</evidence>
<feature type="transmembrane region" description="Helical" evidence="6">
    <location>
        <begin position="60"/>
        <end position="91"/>
    </location>
</feature>
<name>A0A813LEN6_POLGL</name>
<evidence type="ECO:0000256" key="3">
    <source>
        <dbReference type="ARBA" id="ARBA00022692"/>
    </source>
</evidence>
<feature type="non-terminal residue" evidence="7">
    <location>
        <position position="1"/>
    </location>
</feature>
<evidence type="ECO:0000256" key="1">
    <source>
        <dbReference type="ARBA" id="ARBA00004141"/>
    </source>
</evidence>